<sequence length="124" mass="14110">MDDLPTPTVRELEILKVLWEHGPRSVSDVHRLLKSPDGKPLHVNTVQTLIRLMETKGLVTHASEGRAFIYAPVFSREESAARYLDRVFDGAASQLVQSLLKAERIPPEELEQMRKLINDARRRG</sequence>
<protein>
    <submittedName>
        <fullName evidence="5">BlaI/MecI/CopY family transcriptional regulator</fullName>
    </submittedName>
</protein>
<name>A0A5C1ABM3_9BACT</name>
<dbReference type="KEGG" id="lrs:PX52LOC_02922"/>
<accession>A0A5C1ABM3</accession>
<gene>
    <name evidence="5" type="ORF">PX52LOC_02922</name>
</gene>
<dbReference type="AlphaFoldDB" id="A0A5C1ABM3"/>
<dbReference type="Gene3D" id="1.10.4040.10">
    <property type="entry name" value="Penicillinase repressor domain"/>
    <property type="match status" value="1"/>
</dbReference>
<dbReference type="Proteomes" id="UP000324974">
    <property type="component" value="Chromosome"/>
</dbReference>
<evidence type="ECO:0000256" key="4">
    <source>
        <dbReference type="ARBA" id="ARBA00023163"/>
    </source>
</evidence>
<dbReference type="SUPFAM" id="SSF46785">
    <property type="entry name" value="Winged helix' DNA-binding domain"/>
    <property type="match status" value="1"/>
</dbReference>
<keyword evidence="6" id="KW-1185">Reference proteome</keyword>
<evidence type="ECO:0000256" key="2">
    <source>
        <dbReference type="ARBA" id="ARBA00023015"/>
    </source>
</evidence>
<evidence type="ECO:0000313" key="5">
    <source>
        <dbReference type="EMBL" id="QEL15985.1"/>
    </source>
</evidence>
<dbReference type="PIRSF" id="PIRSF019455">
    <property type="entry name" value="CopR_AtkY"/>
    <property type="match status" value="1"/>
</dbReference>
<dbReference type="OrthoDB" id="276583at2"/>
<dbReference type="Gene3D" id="1.10.10.10">
    <property type="entry name" value="Winged helix-like DNA-binding domain superfamily/Winged helix DNA-binding domain"/>
    <property type="match status" value="1"/>
</dbReference>
<organism evidence="5 6">
    <name type="scientific">Limnoglobus roseus</name>
    <dbReference type="NCBI Taxonomy" id="2598579"/>
    <lineage>
        <taxon>Bacteria</taxon>
        <taxon>Pseudomonadati</taxon>
        <taxon>Planctomycetota</taxon>
        <taxon>Planctomycetia</taxon>
        <taxon>Gemmatales</taxon>
        <taxon>Gemmataceae</taxon>
        <taxon>Limnoglobus</taxon>
    </lineage>
</organism>
<keyword evidence="3" id="KW-0238">DNA-binding</keyword>
<dbReference type="InterPro" id="IPR036388">
    <property type="entry name" value="WH-like_DNA-bd_sf"/>
</dbReference>
<dbReference type="EMBL" id="CP042425">
    <property type="protein sequence ID" value="QEL15985.1"/>
    <property type="molecule type" value="Genomic_DNA"/>
</dbReference>
<comment type="similarity">
    <text evidence="1">Belongs to the BlaI transcriptional regulatory family.</text>
</comment>
<evidence type="ECO:0000313" key="6">
    <source>
        <dbReference type="Proteomes" id="UP000324974"/>
    </source>
</evidence>
<dbReference type="GO" id="GO:0003677">
    <property type="term" value="F:DNA binding"/>
    <property type="evidence" value="ECO:0007669"/>
    <property type="project" value="UniProtKB-KW"/>
</dbReference>
<dbReference type="Pfam" id="PF03965">
    <property type="entry name" value="Penicillinase_R"/>
    <property type="match status" value="1"/>
</dbReference>
<keyword evidence="2" id="KW-0805">Transcription regulation</keyword>
<evidence type="ECO:0000256" key="3">
    <source>
        <dbReference type="ARBA" id="ARBA00023125"/>
    </source>
</evidence>
<proteinExistence type="inferred from homology"/>
<evidence type="ECO:0000256" key="1">
    <source>
        <dbReference type="ARBA" id="ARBA00011046"/>
    </source>
</evidence>
<dbReference type="InterPro" id="IPR005650">
    <property type="entry name" value="BlaI_family"/>
</dbReference>
<reference evidence="6" key="1">
    <citation type="submission" date="2019-08" db="EMBL/GenBank/DDBJ databases">
        <title>Limnoglobus roseus gen. nov., sp. nov., a novel freshwater planctomycete with a giant genome from the family Gemmataceae.</title>
        <authorList>
            <person name="Kulichevskaya I.S."/>
            <person name="Naumoff D.G."/>
            <person name="Miroshnikov K."/>
            <person name="Ivanova A."/>
            <person name="Philippov D.A."/>
            <person name="Hakobyan A."/>
            <person name="Rijpstra I.C."/>
            <person name="Sinninghe Damste J.S."/>
            <person name="Liesack W."/>
            <person name="Dedysh S.N."/>
        </authorList>
    </citation>
    <scope>NUCLEOTIDE SEQUENCE [LARGE SCALE GENOMIC DNA]</scope>
    <source>
        <strain evidence="6">PX52</strain>
    </source>
</reference>
<dbReference type="GO" id="GO:0045892">
    <property type="term" value="P:negative regulation of DNA-templated transcription"/>
    <property type="evidence" value="ECO:0007669"/>
    <property type="project" value="InterPro"/>
</dbReference>
<dbReference type="RefSeq" id="WP_149110751.1">
    <property type="nucleotide sequence ID" value="NZ_CP042425.1"/>
</dbReference>
<keyword evidence="4" id="KW-0804">Transcription</keyword>
<dbReference type="InterPro" id="IPR036390">
    <property type="entry name" value="WH_DNA-bd_sf"/>
</dbReference>